<reference evidence="1 2" key="1">
    <citation type="submission" date="2016-01" db="EMBL/GenBank/DDBJ databases">
        <title>The draft genome sequence of Aquimarina sp. RZW4-3-2.</title>
        <authorList>
            <person name="Wang Y."/>
        </authorList>
    </citation>
    <scope>NUCLEOTIDE SEQUENCE [LARGE SCALE GENOMIC DNA]</scope>
    <source>
        <strain evidence="1 2">RZW4-3-2</strain>
    </source>
</reference>
<organism evidence="1 2">
    <name type="scientific">Aquimarina aggregata</name>
    <dbReference type="NCBI Taxonomy" id="1642818"/>
    <lineage>
        <taxon>Bacteria</taxon>
        <taxon>Pseudomonadati</taxon>
        <taxon>Bacteroidota</taxon>
        <taxon>Flavobacteriia</taxon>
        <taxon>Flavobacteriales</taxon>
        <taxon>Flavobacteriaceae</taxon>
        <taxon>Aquimarina</taxon>
    </lineage>
</organism>
<dbReference type="Gene3D" id="3.30.70.100">
    <property type="match status" value="1"/>
</dbReference>
<dbReference type="Proteomes" id="UP000076715">
    <property type="component" value="Unassembled WGS sequence"/>
</dbReference>
<dbReference type="OrthoDB" id="1163462at2"/>
<dbReference type="EMBL" id="LQRT01000046">
    <property type="protein sequence ID" value="KZS38886.1"/>
    <property type="molecule type" value="Genomic_DNA"/>
</dbReference>
<gene>
    <name evidence="1" type="ORF">AWE51_15000</name>
</gene>
<proteinExistence type="predicted"/>
<evidence type="ECO:0000313" key="1">
    <source>
        <dbReference type="EMBL" id="KZS38886.1"/>
    </source>
</evidence>
<evidence type="ECO:0008006" key="3">
    <source>
        <dbReference type="Google" id="ProtNLM"/>
    </source>
</evidence>
<keyword evidence="2" id="KW-1185">Reference proteome</keyword>
<accession>A0A162Y1S4</accession>
<protein>
    <recommendedName>
        <fullName evidence="3">Monooxygenase</fullName>
    </recommendedName>
</protein>
<dbReference type="AlphaFoldDB" id="A0A162Y1S4"/>
<dbReference type="SUPFAM" id="SSF54909">
    <property type="entry name" value="Dimeric alpha+beta barrel"/>
    <property type="match status" value="1"/>
</dbReference>
<dbReference type="InterPro" id="IPR011008">
    <property type="entry name" value="Dimeric_a/b-barrel"/>
</dbReference>
<dbReference type="RefSeq" id="WP_066318773.1">
    <property type="nucleotide sequence ID" value="NZ_LQRT01000046.1"/>
</dbReference>
<comment type="caution">
    <text evidence="1">The sequence shown here is derived from an EMBL/GenBank/DDBJ whole genome shotgun (WGS) entry which is preliminary data.</text>
</comment>
<sequence length="103" mass="11573">MENSKAIVNLKFKSDLSTEELCEIAKRRKSILQNVKGLITLFCYTNEETNTIGGTYIFENLQLAHQYLGEFLTKGVGPEYGVIPMTLKIDVGCLKDEIIVGDR</sequence>
<name>A0A162Y1S4_9FLAO</name>
<evidence type="ECO:0000313" key="2">
    <source>
        <dbReference type="Proteomes" id="UP000076715"/>
    </source>
</evidence>